<dbReference type="EMBL" id="JBJKBG010000010">
    <property type="protein sequence ID" value="KAL3719649.1"/>
    <property type="molecule type" value="Genomic_DNA"/>
</dbReference>
<proteinExistence type="predicted"/>
<sequence>MVKLQTPSTAVATATKLIKDDVIARLKVDGDFDHLRLKLIRKLKDNDLRYKIIAMVKQSAALNRPGAENLKPRQLYGAISKVMGQISESGWEIIRSADGIKSEIEDTMQSMCSKLLNPSGKDMQTPTQRMGYSRSYTVPSNETNAVFNNEQKETLVLTPDDADIGMPPSFPGNVENDTCHLGYVC</sequence>
<dbReference type="PANTHER" id="PTHR34356:SF3">
    <property type="entry name" value="EXPRESSED PROTEIN"/>
    <property type="match status" value="1"/>
</dbReference>
<dbReference type="Proteomes" id="UP001634007">
    <property type="component" value="Unassembled WGS sequence"/>
</dbReference>
<gene>
    <name evidence="1" type="ORF">ACJRO7_004602</name>
</gene>
<reference evidence="1 2" key="1">
    <citation type="submission" date="2024-11" db="EMBL/GenBank/DDBJ databases">
        <title>Chromosome-level genome assembly of Eucalyptus globulus Labill. provides insights into its genome evolution.</title>
        <authorList>
            <person name="Li X."/>
        </authorList>
    </citation>
    <scope>NUCLEOTIDE SEQUENCE [LARGE SCALE GENOMIC DNA]</scope>
    <source>
        <strain evidence="1">CL2024</strain>
        <tissue evidence="1">Fresh tender leaves</tissue>
    </source>
</reference>
<dbReference type="AlphaFoldDB" id="A0ABD3J056"/>
<dbReference type="PANTHER" id="PTHR34356">
    <property type="entry name" value="ANTIGENIC HEAT-STABLE PROTEIN"/>
    <property type="match status" value="1"/>
</dbReference>
<protein>
    <submittedName>
        <fullName evidence="1">Uncharacterized protein</fullName>
    </submittedName>
</protein>
<keyword evidence="2" id="KW-1185">Reference proteome</keyword>
<accession>A0ABD3J056</accession>
<comment type="caution">
    <text evidence="1">The sequence shown here is derived from an EMBL/GenBank/DDBJ whole genome shotgun (WGS) entry which is preliminary data.</text>
</comment>
<organism evidence="1 2">
    <name type="scientific">Eucalyptus globulus</name>
    <name type="common">Tasmanian blue gum</name>
    <dbReference type="NCBI Taxonomy" id="34317"/>
    <lineage>
        <taxon>Eukaryota</taxon>
        <taxon>Viridiplantae</taxon>
        <taxon>Streptophyta</taxon>
        <taxon>Embryophyta</taxon>
        <taxon>Tracheophyta</taxon>
        <taxon>Spermatophyta</taxon>
        <taxon>Magnoliopsida</taxon>
        <taxon>eudicotyledons</taxon>
        <taxon>Gunneridae</taxon>
        <taxon>Pentapetalae</taxon>
        <taxon>rosids</taxon>
        <taxon>malvids</taxon>
        <taxon>Myrtales</taxon>
        <taxon>Myrtaceae</taxon>
        <taxon>Myrtoideae</taxon>
        <taxon>Eucalypteae</taxon>
        <taxon>Eucalyptus</taxon>
    </lineage>
</organism>
<evidence type="ECO:0000313" key="2">
    <source>
        <dbReference type="Proteomes" id="UP001634007"/>
    </source>
</evidence>
<name>A0ABD3J056_EUCGL</name>
<evidence type="ECO:0000313" key="1">
    <source>
        <dbReference type="EMBL" id="KAL3719649.1"/>
    </source>
</evidence>